<name>A0A644XQS8_9ZZZZ</name>
<dbReference type="Pfam" id="PF00005">
    <property type="entry name" value="ABC_tran"/>
    <property type="match status" value="1"/>
</dbReference>
<proteinExistence type="predicted"/>
<dbReference type="GO" id="GO:0005524">
    <property type="term" value="F:ATP binding"/>
    <property type="evidence" value="ECO:0007669"/>
    <property type="project" value="UniProtKB-KW"/>
</dbReference>
<dbReference type="EC" id="3.6.3.-" evidence="5"/>
<sequence length="149" mass="16312">MVGMSEFRAHAPHLLSGGQKQRVAIAGIVAMRPRVVVLDEATAMLDPQGRHEVMAAIQTLRSEGMAVILITHHMSEAVLADRIYLLSSGRVIAKGSPKEVFREREMMQSLGLDIPQIKQLAALLKSKGLIDTDDVLNVEEMVKQLCPSC</sequence>
<accession>A0A644XQS8</accession>
<gene>
    <name evidence="5" type="primary">ecfA1_6</name>
    <name evidence="5" type="ORF">SDC9_64534</name>
</gene>
<keyword evidence="3 5" id="KW-0067">ATP-binding</keyword>
<comment type="caution">
    <text evidence="5">The sequence shown here is derived from an EMBL/GenBank/DDBJ whole genome shotgun (WGS) entry which is preliminary data.</text>
</comment>
<evidence type="ECO:0000259" key="4">
    <source>
        <dbReference type="Pfam" id="PF00005"/>
    </source>
</evidence>
<keyword evidence="1" id="KW-0813">Transport</keyword>
<keyword evidence="5" id="KW-0378">Hydrolase</keyword>
<dbReference type="PANTHER" id="PTHR43553:SF24">
    <property type="entry name" value="ENERGY-COUPLING FACTOR TRANSPORTER ATP-BINDING PROTEIN ECFA1"/>
    <property type="match status" value="1"/>
</dbReference>
<dbReference type="InterPro" id="IPR027417">
    <property type="entry name" value="P-loop_NTPase"/>
</dbReference>
<dbReference type="GO" id="GO:0042626">
    <property type="term" value="F:ATPase-coupled transmembrane transporter activity"/>
    <property type="evidence" value="ECO:0007669"/>
    <property type="project" value="TreeGrafter"/>
</dbReference>
<dbReference type="GO" id="GO:0016887">
    <property type="term" value="F:ATP hydrolysis activity"/>
    <property type="evidence" value="ECO:0007669"/>
    <property type="project" value="InterPro"/>
</dbReference>
<dbReference type="Gene3D" id="3.40.50.300">
    <property type="entry name" value="P-loop containing nucleotide triphosphate hydrolases"/>
    <property type="match status" value="1"/>
</dbReference>
<evidence type="ECO:0000256" key="2">
    <source>
        <dbReference type="ARBA" id="ARBA00022741"/>
    </source>
</evidence>
<protein>
    <submittedName>
        <fullName evidence="5">Energy-coupling factor transporter ATP-binding protein EcfA1</fullName>
        <ecNumber evidence="5">3.6.3.-</ecNumber>
    </submittedName>
</protein>
<keyword evidence="2" id="KW-0547">Nucleotide-binding</keyword>
<dbReference type="InterPro" id="IPR003439">
    <property type="entry name" value="ABC_transporter-like_ATP-bd"/>
</dbReference>
<dbReference type="PANTHER" id="PTHR43553">
    <property type="entry name" value="HEAVY METAL TRANSPORTER"/>
    <property type="match status" value="1"/>
</dbReference>
<evidence type="ECO:0000313" key="5">
    <source>
        <dbReference type="EMBL" id="MPM18128.1"/>
    </source>
</evidence>
<dbReference type="InterPro" id="IPR050095">
    <property type="entry name" value="ECF_ABC_transporter_ATP-bd"/>
</dbReference>
<organism evidence="5">
    <name type="scientific">bioreactor metagenome</name>
    <dbReference type="NCBI Taxonomy" id="1076179"/>
    <lineage>
        <taxon>unclassified sequences</taxon>
        <taxon>metagenomes</taxon>
        <taxon>ecological metagenomes</taxon>
    </lineage>
</organism>
<dbReference type="EMBL" id="VSSQ01002925">
    <property type="protein sequence ID" value="MPM18128.1"/>
    <property type="molecule type" value="Genomic_DNA"/>
</dbReference>
<reference evidence="5" key="1">
    <citation type="submission" date="2019-08" db="EMBL/GenBank/DDBJ databases">
        <authorList>
            <person name="Kucharzyk K."/>
            <person name="Murdoch R.W."/>
            <person name="Higgins S."/>
            <person name="Loffler F."/>
        </authorList>
    </citation>
    <scope>NUCLEOTIDE SEQUENCE</scope>
</reference>
<dbReference type="AlphaFoldDB" id="A0A644XQS8"/>
<feature type="domain" description="ABC transporter" evidence="4">
    <location>
        <begin position="3"/>
        <end position="43"/>
    </location>
</feature>
<dbReference type="SUPFAM" id="SSF52540">
    <property type="entry name" value="P-loop containing nucleoside triphosphate hydrolases"/>
    <property type="match status" value="1"/>
</dbReference>
<dbReference type="GO" id="GO:0043190">
    <property type="term" value="C:ATP-binding cassette (ABC) transporter complex"/>
    <property type="evidence" value="ECO:0007669"/>
    <property type="project" value="TreeGrafter"/>
</dbReference>
<evidence type="ECO:0000256" key="3">
    <source>
        <dbReference type="ARBA" id="ARBA00022840"/>
    </source>
</evidence>
<evidence type="ECO:0000256" key="1">
    <source>
        <dbReference type="ARBA" id="ARBA00022448"/>
    </source>
</evidence>